<dbReference type="EMBL" id="CP116614">
    <property type="protein sequence ID" value="WCG03196.1"/>
    <property type="molecule type" value="Genomic_DNA"/>
</dbReference>
<dbReference type="RefSeq" id="WP_232517513.1">
    <property type="nucleotide sequence ID" value="NZ_CP024601.1"/>
</dbReference>
<sequence>MAREFFTSRTKSKKFSRHVFSDHKCKNFGV</sequence>
<dbReference type="Proteomes" id="UP001179501">
    <property type="component" value="Chromosome"/>
</dbReference>
<protein>
    <submittedName>
        <fullName evidence="1">DUF1661 domain-containing protein</fullName>
    </submittedName>
</protein>
<dbReference type="AlphaFoldDB" id="A0AAE9XF03"/>
<evidence type="ECO:0000313" key="1">
    <source>
        <dbReference type="EMBL" id="WCG03196.1"/>
    </source>
</evidence>
<dbReference type="Pfam" id="PF07877">
    <property type="entry name" value="DUF1661"/>
    <property type="match status" value="1"/>
</dbReference>
<gene>
    <name evidence="1" type="ORF">NY151_00160</name>
</gene>
<dbReference type="InterPro" id="IPR012456">
    <property type="entry name" value="DUF1661"/>
</dbReference>
<accession>A0AAE9XF03</accession>
<proteinExistence type="predicted"/>
<reference evidence="1" key="1">
    <citation type="submission" date="2023-01" db="EMBL/GenBank/DDBJ databases">
        <title>Phages are important unrecognized players in the ecology of the oral pathogen Porphyromonas gingivalis.</title>
        <authorList>
            <person name="Matrishin C.B."/>
            <person name="Kauffman K.M."/>
        </authorList>
    </citation>
    <scope>NUCLEOTIDE SEQUENCE</scope>
    <source>
        <strain evidence="1">ATCC 49417</strain>
    </source>
</reference>
<evidence type="ECO:0000313" key="2">
    <source>
        <dbReference type="Proteomes" id="UP001179501"/>
    </source>
</evidence>
<name>A0AAE9XF03_PORGN</name>
<organism evidence="1 2">
    <name type="scientific">Porphyromonas gingivalis</name>
    <name type="common">Bacteroides gingivalis</name>
    <dbReference type="NCBI Taxonomy" id="837"/>
    <lineage>
        <taxon>Bacteria</taxon>
        <taxon>Pseudomonadati</taxon>
        <taxon>Bacteroidota</taxon>
        <taxon>Bacteroidia</taxon>
        <taxon>Bacteroidales</taxon>
        <taxon>Porphyromonadaceae</taxon>
        <taxon>Porphyromonas</taxon>
    </lineage>
</organism>